<proteinExistence type="predicted"/>
<feature type="signal peptide" evidence="1">
    <location>
        <begin position="1"/>
        <end position="18"/>
    </location>
</feature>
<dbReference type="SUPFAM" id="SSF49842">
    <property type="entry name" value="TNF-like"/>
    <property type="match status" value="1"/>
</dbReference>
<comment type="caution">
    <text evidence="2">The sequence shown here is derived from an EMBL/GenBank/DDBJ whole genome shotgun (WGS) entry which is preliminary data.</text>
</comment>
<keyword evidence="1" id="KW-0732">Signal</keyword>
<dbReference type="AlphaFoldDB" id="A0ABD0LBD8"/>
<protein>
    <recommendedName>
        <fullName evidence="4">C1q domain-containing protein</fullName>
    </recommendedName>
</protein>
<name>A0ABD0LBD8_9CAEN</name>
<organism evidence="2 3">
    <name type="scientific">Batillaria attramentaria</name>
    <dbReference type="NCBI Taxonomy" id="370345"/>
    <lineage>
        <taxon>Eukaryota</taxon>
        <taxon>Metazoa</taxon>
        <taxon>Spiralia</taxon>
        <taxon>Lophotrochozoa</taxon>
        <taxon>Mollusca</taxon>
        <taxon>Gastropoda</taxon>
        <taxon>Caenogastropoda</taxon>
        <taxon>Sorbeoconcha</taxon>
        <taxon>Cerithioidea</taxon>
        <taxon>Batillariidae</taxon>
        <taxon>Batillaria</taxon>
    </lineage>
</organism>
<feature type="chain" id="PRO_5044837556" description="C1q domain-containing protein" evidence="1">
    <location>
        <begin position="19"/>
        <end position="163"/>
    </location>
</feature>
<gene>
    <name evidence="2" type="ORF">BaRGS_00012121</name>
</gene>
<keyword evidence="3" id="KW-1185">Reference proteome</keyword>
<dbReference type="InterPro" id="IPR008983">
    <property type="entry name" value="Tumour_necrosis_fac-like_dom"/>
</dbReference>
<evidence type="ECO:0000313" key="3">
    <source>
        <dbReference type="Proteomes" id="UP001519460"/>
    </source>
</evidence>
<accession>A0ABD0LBD8</accession>
<evidence type="ECO:0000256" key="1">
    <source>
        <dbReference type="SAM" id="SignalP"/>
    </source>
</evidence>
<sequence>MELTTFHTLTCLVALVLAGQGSTGPVPGRSRRSDDLDPLEAVVGGLSEKVDHLTAQLQAQDSQLKSQGAVIAAMEQPVAFTATFPSADIMKNMAHDGDVEVDLYKESKLLVRAGACCTGHVSGANMATVHLETGETIRLQLSRGTMVWGSLHSTFSGFKLSPN</sequence>
<dbReference type="EMBL" id="JACVVK020000065">
    <property type="protein sequence ID" value="KAK7496714.1"/>
    <property type="molecule type" value="Genomic_DNA"/>
</dbReference>
<reference evidence="2 3" key="1">
    <citation type="journal article" date="2023" name="Sci. Data">
        <title>Genome assembly of the Korean intertidal mud-creeper Batillaria attramentaria.</title>
        <authorList>
            <person name="Patra A.K."/>
            <person name="Ho P.T."/>
            <person name="Jun S."/>
            <person name="Lee S.J."/>
            <person name="Kim Y."/>
            <person name="Won Y.J."/>
        </authorList>
    </citation>
    <scope>NUCLEOTIDE SEQUENCE [LARGE SCALE GENOMIC DNA]</scope>
    <source>
        <strain evidence="2">Wonlab-2016</strain>
    </source>
</reference>
<evidence type="ECO:0000313" key="2">
    <source>
        <dbReference type="EMBL" id="KAK7496714.1"/>
    </source>
</evidence>
<dbReference type="Gene3D" id="2.60.120.40">
    <property type="match status" value="1"/>
</dbReference>
<evidence type="ECO:0008006" key="4">
    <source>
        <dbReference type="Google" id="ProtNLM"/>
    </source>
</evidence>
<dbReference type="Proteomes" id="UP001519460">
    <property type="component" value="Unassembled WGS sequence"/>
</dbReference>